<dbReference type="Proteomes" id="UP001642409">
    <property type="component" value="Unassembled WGS sequence"/>
</dbReference>
<comment type="caution">
    <text evidence="1">The sequence shown here is derived from an EMBL/GenBank/DDBJ whole genome shotgun (WGS) entry which is preliminary data.</text>
</comment>
<name>A0ABP1HBK8_9EUKA</name>
<proteinExistence type="predicted"/>
<reference evidence="1 2" key="1">
    <citation type="submission" date="2024-07" db="EMBL/GenBank/DDBJ databases">
        <authorList>
            <person name="Akdeniz Z."/>
        </authorList>
    </citation>
    <scope>NUCLEOTIDE SEQUENCE [LARGE SCALE GENOMIC DNA]</scope>
</reference>
<evidence type="ECO:0000313" key="2">
    <source>
        <dbReference type="Proteomes" id="UP001642409"/>
    </source>
</evidence>
<gene>
    <name evidence="1" type="ORF">HINF_LOCUS11632</name>
</gene>
<organism evidence="1 2">
    <name type="scientific">Hexamita inflata</name>
    <dbReference type="NCBI Taxonomy" id="28002"/>
    <lineage>
        <taxon>Eukaryota</taxon>
        <taxon>Metamonada</taxon>
        <taxon>Diplomonadida</taxon>
        <taxon>Hexamitidae</taxon>
        <taxon>Hexamitinae</taxon>
        <taxon>Hexamita</taxon>
    </lineage>
</organism>
<protein>
    <submittedName>
        <fullName evidence="1">Uncharacterized protein</fullName>
    </submittedName>
</protein>
<keyword evidence="2" id="KW-1185">Reference proteome</keyword>
<sequence>MAEFGLYLEIVHKFHPSLEQVQNLLEICAARAQSKCTHDDFLMLMGEFEQVADSGRVLSYEQFSTCLRQQYPIQQMLQLLQAYILRDLTTSLQQLFIRFLNLLNPTFISADELCIIFLTVLNQDELQSVQDLFDFATQTIIELSGICGVVPYSAFIHFLTGFGVDESSLNVNISELEVFLSQFKTFKQILEENVSNKRVARYIQGDSDIYQMRFGAKNISSLISQICVKCQSALQLTVEQRNEVQAQLQNAFVFYENQLQHFLKQPISKKEKSISVKIEPETDGESPGFNIDALIVAAEWEEIDLKQKINLNEEFGNKNTTKLTFINTKVEDDELSYDGGETIAKETNKTQFTLSTKQIQKVVTQKDDDVLKKLKKVLNSMK</sequence>
<evidence type="ECO:0000313" key="1">
    <source>
        <dbReference type="EMBL" id="CAL5990800.1"/>
    </source>
</evidence>
<dbReference type="EMBL" id="CAXDID020000026">
    <property type="protein sequence ID" value="CAL5990800.1"/>
    <property type="molecule type" value="Genomic_DNA"/>
</dbReference>
<accession>A0ABP1HBK8</accession>